<reference evidence="8" key="1">
    <citation type="submission" date="2020-01" db="EMBL/GenBank/DDBJ databases">
        <title>Sphingomonas sp. strain CSW-10.</title>
        <authorList>
            <person name="Chen W.-M."/>
        </authorList>
    </citation>
    <scope>NUCLEOTIDE SEQUENCE [LARGE SCALE GENOMIC DNA]</scope>
    <source>
        <strain evidence="8">FSY-8</strain>
    </source>
</reference>
<dbReference type="SMART" id="SM00382">
    <property type="entry name" value="AAA"/>
    <property type="match status" value="2"/>
</dbReference>
<dbReference type="Pfam" id="PF00005">
    <property type="entry name" value="ABC_tran"/>
    <property type="match status" value="2"/>
</dbReference>
<name>A0ABW9XD45_9SPHN</name>
<evidence type="ECO:0000256" key="2">
    <source>
        <dbReference type="ARBA" id="ARBA00005417"/>
    </source>
</evidence>
<keyword evidence="5 7" id="KW-0067">ATP-binding</keyword>
<evidence type="ECO:0000313" key="7">
    <source>
        <dbReference type="EMBL" id="NBC36438.1"/>
    </source>
</evidence>
<dbReference type="PANTHER" id="PTHR43776">
    <property type="entry name" value="TRANSPORT ATP-BINDING PROTEIN"/>
    <property type="match status" value="1"/>
</dbReference>
<dbReference type="InterPro" id="IPR013563">
    <property type="entry name" value="Oligopep_ABC_C"/>
</dbReference>
<dbReference type="InterPro" id="IPR017871">
    <property type="entry name" value="ABC_transporter-like_CS"/>
</dbReference>
<dbReference type="EMBL" id="JAAAPO010000003">
    <property type="protein sequence ID" value="NBC36438.1"/>
    <property type="molecule type" value="Genomic_DNA"/>
</dbReference>
<keyword evidence="8" id="KW-1185">Reference proteome</keyword>
<evidence type="ECO:0000313" key="8">
    <source>
        <dbReference type="Proteomes" id="UP000753724"/>
    </source>
</evidence>
<gene>
    <name evidence="7" type="ORF">GTZ99_07710</name>
</gene>
<accession>A0ABW9XD45</accession>
<evidence type="ECO:0000256" key="4">
    <source>
        <dbReference type="ARBA" id="ARBA00022741"/>
    </source>
</evidence>
<dbReference type="PROSITE" id="PS00211">
    <property type="entry name" value="ABC_TRANSPORTER_1"/>
    <property type="match status" value="1"/>
</dbReference>
<evidence type="ECO:0000256" key="3">
    <source>
        <dbReference type="ARBA" id="ARBA00022448"/>
    </source>
</evidence>
<feature type="domain" description="ABC transporter" evidence="6">
    <location>
        <begin position="278"/>
        <end position="524"/>
    </location>
</feature>
<proteinExistence type="inferred from homology"/>
<evidence type="ECO:0000256" key="5">
    <source>
        <dbReference type="ARBA" id="ARBA00022840"/>
    </source>
</evidence>
<comment type="similarity">
    <text evidence="2">Belongs to the ABC transporter superfamily.</text>
</comment>
<feature type="domain" description="ABC transporter" evidence="6">
    <location>
        <begin position="8"/>
        <end position="258"/>
    </location>
</feature>
<dbReference type="PROSITE" id="PS50893">
    <property type="entry name" value="ABC_TRANSPORTER_2"/>
    <property type="match status" value="2"/>
</dbReference>
<dbReference type="Proteomes" id="UP000753724">
    <property type="component" value="Unassembled WGS sequence"/>
</dbReference>
<dbReference type="InterPro" id="IPR050319">
    <property type="entry name" value="ABC_transp_ATP-bind"/>
</dbReference>
<dbReference type="Pfam" id="PF08352">
    <property type="entry name" value="oligo_HPY"/>
    <property type="match status" value="2"/>
</dbReference>
<dbReference type="Gene3D" id="3.40.50.300">
    <property type="entry name" value="P-loop containing nucleotide triphosphate hydrolases"/>
    <property type="match status" value="2"/>
</dbReference>
<dbReference type="SUPFAM" id="SSF52540">
    <property type="entry name" value="P-loop containing nucleoside triphosphate hydrolases"/>
    <property type="match status" value="2"/>
</dbReference>
<keyword evidence="4" id="KW-0547">Nucleotide-binding</keyword>
<dbReference type="CDD" id="cd03257">
    <property type="entry name" value="ABC_NikE_OppD_transporters"/>
    <property type="match status" value="2"/>
</dbReference>
<organism evidence="7 8">
    <name type="scientific">Novosphingobium ovatum</name>
    <dbReference type="NCBI Taxonomy" id="1908523"/>
    <lineage>
        <taxon>Bacteria</taxon>
        <taxon>Pseudomonadati</taxon>
        <taxon>Pseudomonadota</taxon>
        <taxon>Alphaproteobacteria</taxon>
        <taxon>Sphingomonadales</taxon>
        <taxon>Sphingomonadaceae</taxon>
        <taxon>Novosphingobium</taxon>
    </lineage>
</organism>
<dbReference type="InterPro" id="IPR027417">
    <property type="entry name" value="P-loop_NTPase"/>
</dbReference>
<dbReference type="NCBIfam" id="TIGR01727">
    <property type="entry name" value="oligo_HPY"/>
    <property type="match status" value="1"/>
</dbReference>
<evidence type="ECO:0000259" key="6">
    <source>
        <dbReference type="PROSITE" id="PS50893"/>
    </source>
</evidence>
<dbReference type="GO" id="GO:0005524">
    <property type="term" value="F:ATP binding"/>
    <property type="evidence" value="ECO:0007669"/>
    <property type="project" value="UniProtKB-KW"/>
</dbReference>
<keyword evidence="3" id="KW-0813">Transport</keyword>
<comment type="subcellular location">
    <subcellularLocation>
        <location evidence="1">Cell inner membrane</location>
        <topology evidence="1">Peripheral membrane protein</topology>
    </subcellularLocation>
</comment>
<dbReference type="InterPro" id="IPR003439">
    <property type="entry name" value="ABC_transporter-like_ATP-bd"/>
</dbReference>
<dbReference type="InterPro" id="IPR003593">
    <property type="entry name" value="AAA+_ATPase"/>
</dbReference>
<sequence>MGARVPHVRVENLRVLVPSKGGDIAIIDNISFAIGRGEVLALIGESGSGKSTTALAVMGWCRHGSRIGGGQIFVGETEISALSEAELRPIRGRRIAYIAQSAAAAFNPSRTIIDQVVEPALIHGLMSRQQAENKAVSLFRALSLPMAESIGNRYPHQVSGGQLQRLMAAMALITEPELVILDEPTTALDVTTQVEVLKCFKAALAQAGASAIYVSHDLAVVAQMADRIAVLKQGTLREEGPAAQVLENPRDAYTSSLLSAVRPAPVAAKAPCDAAPLLAIRGLVAGYGALRDGVPSVPVLRDISLELQRGGTLGIIGESGSGKSTLARVIAGLLPAAQGQVLLDGTPLPPAVAGRSRAQLRQIQMVFQNADTALNPAHSVAGILGRPLEFYHGLKGDAATCRIAELMELIRLPRDLIHRPVRELSGGQKQRVNLARALAAQPQVLLCDEVTSALDTVVGAAIMRLIDDLRRELGIATVFISHDIHAVSAFCEDVLVLYGGAPVEMASREVFNGASHHPYTRLLLSSLPAMDPAWLGRVQPPVPTCAAAQCADLCRFVQRCPVAVPGLCDRVAPPVHAIPGQRWLCHFAPTSVTERDQA</sequence>
<protein>
    <submittedName>
        <fullName evidence="7">ATP-binding cassette domain-containing protein</fullName>
    </submittedName>
</protein>
<comment type="caution">
    <text evidence="7">The sequence shown here is derived from an EMBL/GenBank/DDBJ whole genome shotgun (WGS) entry which is preliminary data.</text>
</comment>
<evidence type="ECO:0000256" key="1">
    <source>
        <dbReference type="ARBA" id="ARBA00004417"/>
    </source>
</evidence>
<dbReference type="PANTHER" id="PTHR43776:SF7">
    <property type="entry name" value="D,D-DIPEPTIDE TRANSPORT ATP-BINDING PROTEIN DDPF-RELATED"/>
    <property type="match status" value="1"/>
</dbReference>